<keyword evidence="1" id="KW-0732">Signal</keyword>
<protein>
    <submittedName>
        <fullName evidence="4">HYR domain-containing protein</fullName>
    </submittedName>
</protein>
<keyword evidence="2" id="KW-0677">Repeat</keyword>
<evidence type="ECO:0000259" key="3">
    <source>
        <dbReference type="PROSITE" id="PS50825"/>
    </source>
</evidence>
<dbReference type="Pfam" id="PF18962">
    <property type="entry name" value="Por_Secre_tail"/>
    <property type="match status" value="1"/>
</dbReference>
<dbReference type="Pfam" id="PF02494">
    <property type="entry name" value="HYR"/>
    <property type="match status" value="1"/>
</dbReference>
<dbReference type="RefSeq" id="WP_369752253.1">
    <property type="nucleotide sequence ID" value="NZ_CP165625.1"/>
</dbReference>
<dbReference type="NCBIfam" id="TIGR04183">
    <property type="entry name" value="Por_Secre_tail"/>
    <property type="match status" value="1"/>
</dbReference>
<evidence type="ECO:0000256" key="2">
    <source>
        <dbReference type="ARBA" id="ARBA00022737"/>
    </source>
</evidence>
<reference evidence="4" key="1">
    <citation type="submission" date="2024-07" db="EMBL/GenBank/DDBJ databases">
        <authorList>
            <person name="Biller S.J."/>
        </authorList>
    </citation>
    <scope>NUCLEOTIDE SEQUENCE</scope>
    <source>
        <strain evidence="4">WC2409</strain>
    </source>
</reference>
<dbReference type="PANTHER" id="PTHR24273:SF32">
    <property type="entry name" value="HYALIN"/>
    <property type="match status" value="1"/>
</dbReference>
<proteinExistence type="predicted"/>
<dbReference type="PROSITE" id="PS50825">
    <property type="entry name" value="HYR"/>
    <property type="match status" value="2"/>
</dbReference>
<dbReference type="EMBL" id="CP165625">
    <property type="protein sequence ID" value="XDU94096.1"/>
    <property type="molecule type" value="Genomic_DNA"/>
</dbReference>
<sequence>MTAPAAITVACGALPSASTISFSNGLSGGCLISGTSNPSTFSATPDACGGAVTETWTATDACGRTVASVSRTITISPADLPTITAPANISISCISQLPAPSTRLFSNGLSGGCLISGSSNASTFTSAPACDGIITETWTATDNCDRALAQVSRTITLARIGVPNISNCPANIIVNTGVGKTTCNQIATWTAPTAITSCGEVANVSSSHNPGDTFIVGTTTVTYTFTDCASNTSTCTFTVTVIDNTKPVISTNENKNVNSDANICGATVTVSATASDNCGVGTPSGVRSDNLGLNAIYPVGVTTIIWNVNDINGNPALTVNQTVTVTDNQVPTITICPSNKTGVSTNFEGCTYKHSGTGWDAVAADNCAVASIKYTLSGSSAVYTSLNAVVFNSGVTTVTAIAYDGAGNVSAPCSFTVTVASTLSATITPTKKYVYFGAPGDQTATITASPSGGTAPYTVKITMLTDTTAPVDPAAVRVDGKLICGFITTTGNEVWSSANANSSTGITCATNTVTASSTLTSVPINGSYSVTVTLLANAKFVATVTDAIGCSYTIPYGQAAHVVAEDARCFAGKSGNAKVKICHQTGNAKNPCTEICVDDSAVAAHLAHGDFLGKCSSNCVNPATLTKPVVIGKQEIIDLAEFDVKAYPNPSNHQFTIAVQGSSDEKVEVFVYDMLARMIKKIEKPNAQNILLGEELPSGEYLLLIRQGSNQKAINVIKK</sequence>
<feature type="domain" description="HYR" evidence="3">
    <location>
        <begin position="158"/>
        <end position="243"/>
    </location>
</feature>
<dbReference type="InterPro" id="IPR026444">
    <property type="entry name" value="Secre_tail"/>
</dbReference>
<accession>A0AB39VZS3</accession>
<dbReference type="AlphaFoldDB" id="A0AB39VZS3"/>
<gene>
    <name evidence="4" type="ORF">AB3G34_09330</name>
</gene>
<evidence type="ECO:0000313" key="4">
    <source>
        <dbReference type="EMBL" id="XDU94096.1"/>
    </source>
</evidence>
<feature type="domain" description="HYR" evidence="3">
    <location>
        <begin position="326"/>
        <end position="421"/>
    </location>
</feature>
<dbReference type="PANTHER" id="PTHR24273">
    <property type="entry name" value="FI04643P-RELATED"/>
    <property type="match status" value="1"/>
</dbReference>
<dbReference type="InterPro" id="IPR013783">
    <property type="entry name" value="Ig-like_fold"/>
</dbReference>
<dbReference type="Gene3D" id="2.60.40.10">
    <property type="entry name" value="Immunoglobulins"/>
    <property type="match status" value="1"/>
</dbReference>
<dbReference type="InterPro" id="IPR003410">
    <property type="entry name" value="HYR_dom"/>
</dbReference>
<evidence type="ECO:0000256" key="1">
    <source>
        <dbReference type="ARBA" id="ARBA00022729"/>
    </source>
</evidence>
<name>A0AB39VZS3_9FLAO</name>
<organism evidence="4">
    <name type="scientific">Flavobacterium sp. WC2409</name>
    <dbReference type="NCBI Taxonomy" id="3234139"/>
    <lineage>
        <taxon>Bacteria</taxon>
        <taxon>Pseudomonadati</taxon>
        <taxon>Bacteroidota</taxon>
        <taxon>Flavobacteriia</taxon>
        <taxon>Flavobacteriales</taxon>
        <taxon>Flavobacteriaceae</taxon>
        <taxon>Flavobacterium</taxon>
    </lineage>
</organism>